<proteinExistence type="predicted"/>
<dbReference type="Proteomes" id="UP000799755">
    <property type="component" value="Unassembled WGS sequence"/>
</dbReference>
<dbReference type="EMBL" id="MU003530">
    <property type="protein sequence ID" value="KAF2465386.1"/>
    <property type="molecule type" value="Genomic_DNA"/>
</dbReference>
<gene>
    <name evidence="1" type="ORF">BDR25DRAFT_86641</name>
</gene>
<keyword evidence="2" id="KW-1185">Reference proteome</keyword>
<sequence length="200" mass="22838">MSPEEVFQFANRAVGLCTDATLFCYGGEDAVLKERYGINRVEAWGRLLQSFNEWYTNRPQDFEAIIELSSRDSKYSEDEFPTLIFTDGAAVLANQLYHTGMLLLLQNKPKFAERATLSASALSTLWHMHRVCGIATNNDRRECWDPCLLASLFMAARAATHRSQHSAIFNTLERVQRLTGWDVTRHTSALKDEWQLAEGW</sequence>
<comment type="caution">
    <text evidence="1">The sequence shown here is derived from an EMBL/GenBank/DDBJ whole genome shotgun (WGS) entry which is preliminary data.</text>
</comment>
<evidence type="ECO:0000313" key="1">
    <source>
        <dbReference type="EMBL" id="KAF2465386.1"/>
    </source>
</evidence>
<accession>A0ACB6QES1</accession>
<reference evidence="1" key="1">
    <citation type="journal article" date="2020" name="Stud. Mycol.">
        <title>101 Dothideomycetes genomes: a test case for predicting lifestyles and emergence of pathogens.</title>
        <authorList>
            <person name="Haridas S."/>
            <person name="Albert R."/>
            <person name="Binder M."/>
            <person name="Bloem J."/>
            <person name="Labutti K."/>
            <person name="Salamov A."/>
            <person name="Andreopoulos B."/>
            <person name="Baker S."/>
            <person name="Barry K."/>
            <person name="Bills G."/>
            <person name="Bluhm B."/>
            <person name="Cannon C."/>
            <person name="Castanera R."/>
            <person name="Culley D."/>
            <person name="Daum C."/>
            <person name="Ezra D."/>
            <person name="Gonzalez J."/>
            <person name="Henrissat B."/>
            <person name="Kuo A."/>
            <person name="Liang C."/>
            <person name="Lipzen A."/>
            <person name="Lutzoni F."/>
            <person name="Magnuson J."/>
            <person name="Mondo S."/>
            <person name="Nolan M."/>
            <person name="Ohm R."/>
            <person name="Pangilinan J."/>
            <person name="Park H.-J."/>
            <person name="Ramirez L."/>
            <person name="Alfaro M."/>
            <person name="Sun H."/>
            <person name="Tritt A."/>
            <person name="Yoshinaga Y."/>
            <person name="Zwiers L.-H."/>
            <person name="Turgeon B."/>
            <person name="Goodwin S."/>
            <person name="Spatafora J."/>
            <person name="Crous P."/>
            <person name="Grigoriev I."/>
        </authorList>
    </citation>
    <scope>NUCLEOTIDE SEQUENCE</scope>
    <source>
        <strain evidence="1">ATCC 200398</strain>
    </source>
</reference>
<name>A0ACB6QES1_9PLEO</name>
<protein>
    <submittedName>
        <fullName evidence="1">Uncharacterized protein</fullName>
    </submittedName>
</protein>
<organism evidence="1 2">
    <name type="scientific">Lindgomyces ingoldianus</name>
    <dbReference type="NCBI Taxonomy" id="673940"/>
    <lineage>
        <taxon>Eukaryota</taxon>
        <taxon>Fungi</taxon>
        <taxon>Dikarya</taxon>
        <taxon>Ascomycota</taxon>
        <taxon>Pezizomycotina</taxon>
        <taxon>Dothideomycetes</taxon>
        <taxon>Pleosporomycetidae</taxon>
        <taxon>Pleosporales</taxon>
        <taxon>Lindgomycetaceae</taxon>
        <taxon>Lindgomyces</taxon>
    </lineage>
</organism>
<evidence type="ECO:0000313" key="2">
    <source>
        <dbReference type="Proteomes" id="UP000799755"/>
    </source>
</evidence>